<dbReference type="NCBIfam" id="TIGR04354">
    <property type="entry name" value="amphi-Trp"/>
    <property type="match status" value="1"/>
</dbReference>
<evidence type="ECO:0000256" key="1">
    <source>
        <dbReference type="SAM" id="MobiDB-lite"/>
    </source>
</evidence>
<protein>
    <submittedName>
        <fullName evidence="2">Uncharacterized protein</fullName>
    </submittedName>
</protein>
<keyword evidence="3" id="KW-1185">Reference proteome</keyword>
<accession>A6GKB1</accession>
<feature type="region of interest" description="Disordered" evidence="1">
    <location>
        <begin position="36"/>
        <end position="60"/>
    </location>
</feature>
<organism evidence="2 3">
    <name type="scientific">Plesiocystis pacifica SIR-1</name>
    <dbReference type="NCBI Taxonomy" id="391625"/>
    <lineage>
        <taxon>Bacteria</taxon>
        <taxon>Pseudomonadati</taxon>
        <taxon>Myxococcota</taxon>
        <taxon>Polyangia</taxon>
        <taxon>Nannocystales</taxon>
        <taxon>Nannocystaceae</taxon>
        <taxon>Plesiocystis</taxon>
    </lineage>
</organism>
<dbReference type="AlphaFoldDB" id="A6GKB1"/>
<sequence>MGDRKQKLSHEAKLTREEVVSLFEDLLAGLRSGAITLNHSKPGSEPGKTDAPGEALTLQPSDTLELELEAKVKGLRESLSVELSWKRPKPKKVERAPTLRIGDAEDEGSDPQPIEAKAPANTSASLLRRRAPEPAPAPKATVEAPAPEASAPAEAPELAPQDLLRLSKERLYALAQALGVPGRSSLPKVALARTLLDHPGLPERLDADDYARIEG</sequence>
<feature type="compositionally biased region" description="Low complexity" evidence="1">
    <location>
        <begin position="138"/>
        <end position="160"/>
    </location>
</feature>
<dbReference type="EMBL" id="ABCS01000189">
    <property type="protein sequence ID" value="EDM73690.1"/>
    <property type="molecule type" value="Genomic_DNA"/>
</dbReference>
<reference evidence="2 3" key="1">
    <citation type="submission" date="2007-06" db="EMBL/GenBank/DDBJ databases">
        <authorList>
            <person name="Shimkets L."/>
            <person name="Ferriera S."/>
            <person name="Johnson J."/>
            <person name="Kravitz S."/>
            <person name="Beeson K."/>
            <person name="Sutton G."/>
            <person name="Rogers Y.-H."/>
            <person name="Friedman R."/>
            <person name="Frazier M."/>
            <person name="Venter J.C."/>
        </authorList>
    </citation>
    <scope>NUCLEOTIDE SEQUENCE [LARGE SCALE GENOMIC DNA]</scope>
    <source>
        <strain evidence="2 3">SIR-1</strain>
    </source>
</reference>
<evidence type="ECO:0000313" key="3">
    <source>
        <dbReference type="Proteomes" id="UP000005801"/>
    </source>
</evidence>
<gene>
    <name evidence="2" type="ORF">PPSIR1_34582</name>
</gene>
<feature type="region of interest" description="Disordered" evidence="1">
    <location>
        <begin position="79"/>
        <end position="161"/>
    </location>
</feature>
<dbReference type="RefSeq" id="WP_006977147.1">
    <property type="nucleotide sequence ID" value="NZ_ABCS01000189.1"/>
</dbReference>
<dbReference type="Proteomes" id="UP000005801">
    <property type="component" value="Unassembled WGS sequence"/>
</dbReference>
<comment type="caution">
    <text evidence="2">The sequence shown here is derived from an EMBL/GenBank/DDBJ whole genome shotgun (WGS) entry which is preliminary data.</text>
</comment>
<name>A6GKB1_9BACT</name>
<evidence type="ECO:0000313" key="2">
    <source>
        <dbReference type="EMBL" id="EDM73690.1"/>
    </source>
</evidence>
<dbReference type="STRING" id="391625.PPSIR1_34582"/>
<proteinExistence type="predicted"/>
<dbReference type="InterPro" id="IPR027598">
    <property type="entry name" value="Amphi-Trp_dom"/>
</dbReference>